<evidence type="ECO:0000259" key="11">
    <source>
        <dbReference type="PROSITE" id="PS51144"/>
    </source>
</evidence>
<protein>
    <recommendedName>
        <fullName evidence="3">carbonic anhydrase</fullName>
        <ecNumber evidence="3">4.2.1.1</ecNumber>
    </recommendedName>
</protein>
<dbReference type="EC" id="4.2.1.1" evidence="3"/>
<feature type="compositionally biased region" description="Low complexity" evidence="9">
    <location>
        <begin position="280"/>
        <end position="292"/>
    </location>
</feature>
<dbReference type="EMBL" id="MH999863">
    <property type="protein sequence ID" value="AYN73059.1"/>
    <property type="molecule type" value="mRNA"/>
</dbReference>
<comment type="subcellular location">
    <subcellularLocation>
        <location evidence="1">Secreted</location>
    </subcellularLocation>
</comment>
<evidence type="ECO:0000256" key="1">
    <source>
        <dbReference type="ARBA" id="ARBA00004613"/>
    </source>
</evidence>
<feature type="signal peptide" evidence="10">
    <location>
        <begin position="1"/>
        <end position="18"/>
    </location>
</feature>
<feature type="region of interest" description="Disordered" evidence="9">
    <location>
        <begin position="241"/>
        <end position="297"/>
    </location>
</feature>
<evidence type="ECO:0000256" key="8">
    <source>
        <dbReference type="ARBA" id="ARBA00048348"/>
    </source>
</evidence>
<keyword evidence="7" id="KW-0456">Lyase</keyword>
<dbReference type="PANTHER" id="PTHR18952:SF265">
    <property type="entry name" value="CARBONIC ANHYDRASE"/>
    <property type="match status" value="1"/>
</dbReference>
<dbReference type="PROSITE" id="PS51144">
    <property type="entry name" value="ALPHA_CA_2"/>
    <property type="match status" value="1"/>
</dbReference>
<accession>A0A3G2LJ59</accession>
<feature type="compositionally biased region" description="Basic and acidic residues" evidence="9">
    <location>
        <begin position="249"/>
        <end position="258"/>
    </location>
</feature>
<evidence type="ECO:0000313" key="12">
    <source>
        <dbReference type="EMBL" id="AYN73059.1"/>
    </source>
</evidence>
<feature type="domain" description="Alpha-carbonic anhydrase" evidence="11">
    <location>
        <begin position="51"/>
        <end position="438"/>
    </location>
</feature>
<evidence type="ECO:0000256" key="7">
    <source>
        <dbReference type="ARBA" id="ARBA00023239"/>
    </source>
</evidence>
<evidence type="ECO:0000256" key="10">
    <source>
        <dbReference type="SAM" id="SignalP"/>
    </source>
</evidence>
<dbReference type="AlphaFoldDB" id="A0A3G2LJ59"/>
<proteinExistence type="evidence at transcript level"/>
<dbReference type="GO" id="GO:0004089">
    <property type="term" value="F:carbonate dehydratase activity"/>
    <property type="evidence" value="ECO:0007669"/>
    <property type="project" value="UniProtKB-EC"/>
</dbReference>
<comment type="similarity">
    <text evidence="2">Belongs to the alpha-carbonic anhydrase family.</text>
</comment>
<keyword evidence="5" id="KW-0479">Metal-binding</keyword>
<evidence type="ECO:0000256" key="9">
    <source>
        <dbReference type="SAM" id="MobiDB-lite"/>
    </source>
</evidence>
<feature type="chain" id="PRO_5018174682" description="carbonic anhydrase" evidence="10">
    <location>
        <begin position="19"/>
        <end position="440"/>
    </location>
</feature>
<dbReference type="SMART" id="SM01057">
    <property type="entry name" value="Carb_anhydrase"/>
    <property type="match status" value="1"/>
</dbReference>
<dbReference type="Pfam" id="PF00194">
    <property type="entry name" value="Carb_anhydrase"/>
    <property type="match status" value="2"/>
</dbReference>
<dbReference type="InterPro" id="IPR001148">
    <property type="entry name" value="CA_dom"/>
</dbReference>
<reference evidence="12" key="1">
    <citation type="journal article" date="2018" name="Mol. Biol. Evol.">
        <title>Dual Gene Repertoires for Larval and Adult Shells Reveal Molecules Essential for Molluscan Shell Formation.</title>
        <authorList>
            <person name="Zhao R."/>
            <person name="Takeuchi T."/>
            <person name="Luo Y.J."/>
            <person name="Ishikawa A."/>
            <person name="Kobayashi T."/>
            <person name="Koyanagi R."/>
            <person name="Villar-Briones A."/>
            <person name="Yamada L."/>
            <person name="Sawada H."/>
            <person name="Iwanaga S."/>
            <person name="Nagai K."/>
            <person name="Satoh N."/>
            <person name="Endo K."/>
        </authorList>
    </citation>
    <scope>NUCLEOTIDE SEQUENCE</scope>
</reference>
<sequence length="440" mass="51521">MFLLQLTLLAILGSHIRAVSIYKHRHYYKNHNGSPDDNGNCPDPKLSDCTAGFSYNREICPGPYDWSSISTCFHACNNGHRQSPINIDSDRAYYVPWLPRLHFESRYESEETEVSNHRNHAPEFESEDEEEIYLKLNRLRDEKYKFRNLHVHNGNRKSKGSEHSVDGRFTPMEAHVVFYEDDDPSGQQASRVSIGGRYGYSDAFIVIGVFLEVDDDGFGDEPDDDECEEILSGDDYNKYKKNGKKGKYERRNTMDKSKIRQKFRNNYDDDDDGDDDNSSRSRSSRSSSSSESQENGYLDNNKYGWRWWNKYGDRGRRGRCKVRKARRLSRILECAYRNKKVHDFRHLDDNEVLEIDIRPEDVLPPPNHRQYYTYEGSLTTPPCNETVHWIVMKCHVKVSERVLHALRNVEGYPDGKTLSVFGTRRPTQYNENPVYKNFWK</sequence>
<evidence type="ECO:0000256" key="3">
    <source>
        <dbReference type="ARBA" id="ARBA00012925"/>
    </source>
</evidence>
<dbReference type="Gene3D" id="3.10.200.10">
    <property type="entry name" value="Alpha carbonic anhydrase"/>
    <property type="match status" value="2"/>
</dbReference>
<dbReference type="CDD" id="cd00326">
    <property type="entry name" value="alpha_CA"/>
    <property type="match status" value="1"/>
</dbReference>
<dbReference type="InterPro" id="IPR036398">
    <property type="entry name" value="CA_dom_sf"/>
</dbReference>
<keyword evidence="10" id="KW-0732">Signal</keyword>
<dbReference type="InterPro" id="IPR023561">
    <property type="entry name" value="Carbonic_anhydrase_a-class"/>
</dbReference>
<evidence type="ECO:0000256" key="5">
    <source>
        <dbReference type="ARBA" id="ARBA00022723"/>
    </source>
</evidence>
<dbReference type="GO" id="GO:0005576">
    <property type="term" value="C:extracellular region"/>
    <property type="evidence" value="ECO:0007669"/>
    <property type="project" value="UniProtKB-SubCell"/>
</dbReference>
<evidence type="ECO:0000256" key="4">
    <source>
        <dbReference type="ARBA" id="ARBA00022525"/>
    </source>
</evidence>
<evidence type="ECO:0000256" key="6">
    <source>
        <dbReference type="ARBA" id="ARBA00022833"/>
    </source>
</evidence>
<dbReference type="PANTHER" id="PTHR18952">
    <property type="entry name" value="CARBONIC ANHYDRASE"/>
    <property type="match status" value="1"/>
</dbReference>
<dbReference type="SUPFAM" id="SSF51069">
    <property type="entry name" value="Carbonic anhydrase"/>
    <property type="match status" value="1"/>
</dbReference>
<dbReference type="GO" id="GO:0008270">
    <property type="term" value="F:zinc ion binding"/>
    <property type="evidence" value="ECO:0007669"/>
    <property type="project" value="InterPro"/>
</dbReference>
<name>A0A3G2LJ59_PINFU</name>
<evidence type="ECO:0000256" key="2">
    <source>
        <dbReference type="ARBA" id="ARBA00010718"/>
    </source>
</evidence>
<keyword evidence="6" id="KW-0862">Zinc</keyword>
<comment type="catalytic activity">
    <reaction evidence="8">
        <text>hydrogencarbonate + H(+) = CO2 + H2O</text>
        <dbReference type="Rhea" id="RHEA:10748"/>
        <dbReference type="ChEBI" id="CHEBI:15377"/>
        <dbReference type="ChEBI" id="CHEBI:15378"/>
        <dbReference type="ChEBI" id="CHEBI:16526"/>
        <dbReference type="ChEBI" id="CHEBI:17544"/>
        <dbReference type="EC" id="4.2.1.1"/>
    </reaction>
</comment>
<keyword evidence="4" id="KW-0964">Secreted</keyword>
<organism evidence="12">
    <name type="scientific">Pinctada fucata</name>
    <name type="common">Akoya pearl oyster</name>
    <name type="synonym">Pinctada imbricata fucata</name>
    <dbReference type="NCBI Taxonomy" id="50426"/>
    <lineage>
        <taxon>Eukaryota</taxon>
        <taxon>Metazoa</taxon>
        <taxon>Spiralia</taxon>
        <taxon>Lophotrochozoa</taxon>
        <taxon>Mollusca</taxon>
        <taxon>Bivalvia</taxon>
        <taxon>Autobranchia</taxon>
        <taxon>Pteriomorphia</taxon>
        <taxon>Pterioida</taxon>
        <taxon>Pterioidea</taxon>
        <taxon>Pteriidae</taxon>
        <taxon>Pinctada</taxon>
    </lineage>
</organism>